<keyword evidence="2" id="KW-1185">Reference proteome</keyword>
<evidence type="ECO:0000313" key="1">
    <source>
        <dbReference type="EMBL" id="GLW65250.1"/>
    </source>
</evidence>
<dbReference type="InterPro" id="IPR025851">
    <property type="entry name" value="SUKH-4"/>
</dbReference>
<dbReference type="Pfam" id="PF14435">
    <property type="entry name" value="SUKH-4"/>
    <property type="match status" value="1"/>
</dbReference>
<gene>
    <name evidence="1" type="ORF">Arub01_34940</name>
</gene>
<comment type="caution">
    <text evidence="1">The sequence shown here is derived from an EMBL/GenBank/DDBJ whole genome shotgun (WGS) entry which is preliminary data.</text>
</comment>
<dbReference type="AlphaFoldDB" id="A0A9W6PWJ4"/>
<proteinExistence type="predicted"/>
<dbReference type="Proteomes" id="UP001165124">
    <property type="component" value="Unassembled WGS sequence"/>
</dbReference>
<accession>A0A9W6PWJ4</accession>
<reference evidence="1" key="1">
    <citation type="submission" date="2023-02" db="EMBL/GenBank/DDBJ databases">
        <title>Actinomadura rubrobrunea NBRC 14622.</title>
        <authorList>
            <person name="Ichikawa N."/>
            <person name="Sato H."/>
            <person name="Tonouchi N."/>
        </authorList>
    </citation>
    <scope>NUCLEOTIDE SEQUENCE</scope>
    <source>
        <strain evidence="1">NBRC 14622</strain>
    </source>
</reference>
<dbReference type="RefSeq" id="WP_067906742.1">
    <property type="nucleotide sequence ID" value="NZ_BSRZ01000008.1"/>
</dbReference>
<name>A0A9W6PWJ4_9ACTN</name>
<sequence length="218" mass="24323">MVPELTFAELAAVFGEQGVWRADPATLPDGLRHDGTRGFLTDVGLPRTLRDGFIDLDESVLDGRFPTLPEVYRELGPVREWSWQQPDGADHWYVIAHFVGGDVAVDGDSGRVWFLPEWDAPPEPLNSGVDAFAYFMYAFERDRELYSAERADRIEDDPDDPRDGIAVFEEAARALARELHAADPTPFTTDDFQGEPFPDGFAGPWTQAFEDIAGGMWG</sequence>
<dbReference type="EMBL" id="BSRZ01000008">
    <property type="protein sequence ID" value="GLW65250.1"/>
    <property type="molecule type" value="Genomic_DNA"/>
</dbReference>
<evidence type="ECO:0000313" key="2">
    <source>
        <dbReference type="Proteomes" id="UP001165124"/>
    </source>
</evidence>
<protein>
    <submittedName>
        <fullName evidence="1">Uncharacterized protein</fullName>
    </submittedName>
</protein>
<organism evidence="1 2">
    <name type="scientific">Actinomadura rubrobrunea</name>
    <dbReference type="NCBI Taxonomy" id="115335"/>
    <lineage>
        <taxon>Bacteria</taxon>
        <taxon>Bacillati</taxon>
        <taxon>Actinomycetota</taxon>
        <taxon>Actinomycetes</taxon>
        <taxon>Streptosporangiales</taxon>
        <taxon>Thermomonosporaceae</taxon>
        <taxon>Actinomadura</taxon>
    </lineage>
</organism>